<dbReference type="STRING" id="582672.SAMN05216360_11795"/>
<proteinExistence type="inferred from homology"/>
<gene>
    <name evidence="7" type="ORF">SAMN05216360_11795</name>
</gene>
<dbReference type="PROSITE" id="PS50885">
    <property type="entry name" value="HAMP"/>
    <property type="match status" value="1"/>
</dbReference>
<keyword evidence="4" id="KW-0812">Transmembrane</keyword>
<keyword evidence="4" id="KW-0472">Membrane</keyword>
<evidence type="ECO:0000256" key="1">
    <source>
        <dbReference type="ARBA" id="ARBA00023224"/>
    </source>
</evidence>
<dbReference type="PANTHER" id="PTHR32089">
    <property type="entry name" value="METHYL-ACCEPTING CHEMOTAXIS PROTEIN MCPB"/>
    <property type="match status" value="1"/>
</dbReference>
<dbReference type="GO" id="GO:0007165">
    <property type="term" value="P:signal transduction"/>
    <property type="evidence" value="ECO:0007669"/>
    <property type="project" value="UniProtKB-KW"/>
</dbReference>
<dbReference type="SUPFAM" id="SSF58104">
    <property type="entry name" value="Methyl-accepting chemotaxis protein (MCP) signaling domain"/>
    <property type="match status" value="1"/>
</dbReference>
<dbReference type="Gene3D" id="6.10.340.10">
    <property type="match status" value="1"/>
</dbReference>
<reference evidence="8" key="1">
    <citation type="submission" date="2016-10" db="EMBL/GenBank/DDBJ databases">
        <authorList>
            <person name="Varghese N."/>
            <person name="Submissions S."/>
        </authorList>
    </citation>
    <scope>NUCLEOTIDE SEQUENCE [LARGE SCALE GENOMIC DNA]</scope>
    <source>
        <strain evidence="8">BL47</strain>
    </source>
</reference>
<dbReference type="AlphaFoldDB" id="A0A1H0I060"/>
<dbReference type="OrthoDB" id="3289104at2"/>
<dbReference type="PANTHER" id="PTHR32089:SF112">
    <property type="entry name" value="LYSOZYME-LIKE PROTEIN-RELATED"/>
    <property type="match status" value="1"/>
</dbReference>
<feature type="domain" description="HAMP" evidence="6">
    <location>
        <begin position="210"/>
        <end position="263"/>
    </location>
</feature>
<dbReference type="Pfam" id="PF00015">
    <property type="entry name" value="MCPsignal"/>
    <property type="match status" value="1"/>
</dbReference>
<dbReference type="SMART" id="SM00283">
    <property type="entry name" value="MA"/>
    <property type="match status" value="1"/>
</dbReference>
<evidence type="ECO:0000256" key="3">
    <source>
        <dbReference type="PROSITE-ProRule" id="PRU00284"/>
    </source>
</evidence>
<comment type="similarity">
    <text evidence="2">Belongs to the methyl-accepting chemotaxis (MCP) protein family.</text>
</comment>
<dbReference type="InterPro" id="IPR003660">
    <property type="entry name" value="HAMP_dom"/>
</dbReference>
<dbReference type="Pfam" id="PF00672">
    <property type="entry name" value="HAMP"/>
    <property type="match status" value="1"/>
</dbReference>
<keyword evidence="8" id="KW-1185">Reference proteome</keyword>
<dbReference type="Proteomes" id="UP000198704">
    <property type="component" value="Unassembled WGS sequence"/>
</dbReference>
<name>A0A1H0I060_9HYPH</name>
<evidence type="ECO:0000256" key="4">
    <source>
        <dbReference type="SAM" id="Phobius"/>
    </source>
</evidence>
<evidence type="ECO:0000259" key="6">
    <source>
        <dbReference type="PROSITE" id="PS50885"/>
    </source>
</evidence>
<evidence type="ECO:0000313" key="7">
    <source>
        <dbReference type="EMBL" id="SDO24795.1"/>
    </source>
</evidence>
<evidence type="ECO:0000259" key="5">
    <source>
        <dbReference type="PROSITE" id="PS50111"/>
    </source>
</evidence>
<sequence>MRISLGLKLAAVVSLLALVAIGIAVFALRQSNWEQERAAATDKIWNAGLQAGALGQAIEHAVVQATTLFTSEDVTVARSRLAALHEALATVEQVRVPFLVAMEEQLPEDRRRRFDLFVKEFIAYQNDTAELGLTVSPKAALIQATDEATVKNREQMVAEIAALGREVLDRLNTRRAEDAAGRRLVRITLITVPAAAIALGLLAAIWIIVTQVRQPLHRLKASMTTLAANDLGRPIPFTHRRDEIGEMAGAIAAFQKALIEKRDLDAEAQARGDRDRTRAEKLAAATQDFEVETRRAVADLAGSADAMQAAADTLSGNAGAMSAEATVVAETSSQTAGIVDSIAGAAEELSASAREIEARVRHTSEIASTALTDTRGLEQTVRSLSQAAEEIGAVVTLIRDVAEQTNLLALNATIEAARAGAAGRGFAVVAAEVKALAGQTALATDRITGQVGSIQSAADRTVDAITAIGETIRRMSLIASEVAEATDQQGSASQEIARAISSAAADARKVSESVAGVRAAAASNEVQSGQVRSSAARVNTGTHSLQLAIETYMHQVRGA</sequence>
<dbReference type="EMBL" id="FNHS01000017">
    <property type="protein sequence ID" value="SDO24795.1"/>
    <property type="molecule type" value="Genomic_DNA"/>
</dbReference>
<dbReference type="InterPro" id="IPR004089">
    <property type="entry name" value="MCPsignal_dom"/>
</dbReference>
<protein>
    <submittedName>
        <fullName evidence="7">Methyl-accepting chemotaxis protein</fullName>
    </submittedName>
</protein>
<feature type="domain" description="Methyl-accepting transducer" evidence="5">
    <location>
        <begin position="303"/>
        <end position="539"/>
    </location>
</feature>
<accession>A0A1H0I060</accession>
<evidence type="ECO:0000313" key="8">
    <source>
        <dbReference type="Proteomes" id="UP000198704"/>
    </source>
</evidence>
<organism evidence="7 8">
    <name type="scientific">Methylobacterium phyllostachyos</name>
    <dbReference type="NCBI Taxonomy" id="582672"/>
    <lineage>
        <taxon>Bacteria</taxon>
        <taxon>Pseudomonadati</taxon>
        <taxon>Pseudomonadota</taxon>
        <taxon>Alphaproteobacteria</taxon>
        <taxon>Hyphomicrobiales</taxon>
        <taxon>Methylobacteriaceae</taxon>
        <taxon>Methylobacterium</taxon>
    </lineage>
</organism>
<keyword evidence="1 3" id="KW-0807">Transducer</keyword>
<evidence type="ECO:0000256" key="2">
    <source>
        <dbReference type="ARBA" id="ARBA00029447"/>
    </source>
</evidence>
<feature type="transmembrane region" description="Helical" evidence="4">
    <location>
        <begin position="184"/>
        <end position="209"/>
    </location>
</feature>
<dbReference type="SMART" id="SM00304">
    <property type="entry name" value="HAMP"/>
    <property type="match status" value="1"/>
</dbReference>
<dbReference type="GO" id="GO:0016020">
    <property type="term" value="C:membrane"/>
    <property type="evidence" value="ECO:0007669"/>
    <property type="project" value="InterPro"/>
</dbReference>
<dbReference type="PROSITE" id="PS50111">
    <property type="entry name" value="CHEMOTAXIS_TRANSDUC_2"/>
    <property type="match status" value="1"/>
</dbReference>
<dbReference type="Gene3D" id="1.10.287.950">
    <property type="entry name" value="Methyl-accepting chemotaxis protein"/>
    <property type="match status" value="1"/>
</dbReference>
<dbReference type="CDD" id="cd06225">
    <property type="entry name" value="HAMP"/>
    <property type="match status" value="1"/>
</dbReference>
<feature type="transmembrane region" description="Helical" evidence="4">
    <location>
        <begin position="6"/>
        <end position="28"/>
    </location>
</feature>
<dbReference type="RefSeq" id="WP_091720701.1">
    <property type="nucleotide sequence ID" value="NZ_FNHS01000017.1"/>
</dbReference>
<keyword evidence="4" id="KW-1133">Transmembrane helix</keyword>